<dbReference type="InterPro" id="IPR013096">
    <property type="entry name" value="Cupin_2"/>
</dbReference>
<accession>A0A517RAV2</accession>
<dbReference type="EMBL" id="CP036269">
    <property type="protein sequence ID" value="QDT41005.1"/>
    <property type="molecule type" value="Genomic_DNA"/>
</dbReference>
<name>A0A517RAV2_9PLAN</name>
<dbReference type="SUPFAM" id="SSF51182">
    <property type="entry name" value="RmlC-like cupins"/>
    <property type="match status" value="1"/>
</dbReference>
<evidence type="ECO:0000313" key="4">
    <source>
        <dbReference type="Proteomes" id="UP000317171"/>
    </source>
</evidence>
<reference evidence="3 4" key="1">
    <citation type="submission" date="2019-02" db="EMBL/GenBank/DDBJ databases">
        <title>Deep-cultivation of Planctomycetes and their phenomic and genomic characterization uncovers novel biology.</title>
        <authorList>
            <person name="Wiegand S."/>
            <person name="Jogler M."/>
            <person name="Boedeker C."/>
            <person name="Pinto D."/>
            <person name="Vollmers J."/>
            <person name="Rivas-Marin E."/>
            <person name="Kohn T."/>
            <person name="Peeters S.H."/>
            <person name="Heuer A."/>
            <person name="Rast P."/>
            <person name="Oberbeckmann S."/>
            <person name="Bunk B."/>
            <person name="Jeske O."/>
            <person name="Meyerdierks A."/>
            <person name="Storesund J.E."/>
            <person name="Kallscheuer N."/>
            <person name="Luecker S."/>
            <person name="Lage O.M."/>
            <person name="Pohl T."/>
            <person name="Merkel B.J."/>
            <person name="Hornburger P."/>
            <person name="Mueller R.-W."/>
            <person name="Bruemmer F."/>
            <person name="Labrenz M."/>
            <person name="Spormann A.M."/>
            <person name="Op den Camp H."/>
            <person name="Overmann J."/>
            <person name="Amann R."/>
            <person name="Jetten M.S.M."/>
            <person name="Mascher T."/>
            <person name="Medema M.H."/>
            <person name="Devos D.P."/>
            <person name="Kaster A.-K."/>
            <person name="Ovreas L."/>
            <person name="Rohde M."/>
            <person name="Galperin M.Y."/>
            <person name="Jogler C."/>
        </authorList>
    </citation>
    <scope>NUCLEOTIDE SEQUENCE [LARGE SCALE GENOMIC DNA]</scope>
    <source>
        <strain evidence="3 4">Pan241w</strain>
    </source>
</reference>
<keyword evidence="1" id="KW-0479">Metal-binding</keyword>
<dbReference type="Pfam" id="PF07883">
    <property type="entry name" value="Cupin_2"/>
    <property type="match status" value="1"/>
</dbReference>
<dbReference type="OrthoDB" id="282518at2"/>
<keyword evidence="4" id="KW-1185">Reference proteome</keyword>
<dbReference type="AlphaFoldDB" id="A0A517RAV2"/>
<organism evidence="3 4">
    <name type="scientific">Gimesia alba</name>
    <dbReference type="NCBI Taxonomy" id="2527973"/>
    <lineage>
        <taxon>Bacteria</taxon>
        <taxon>Pseudomonadati</taxon>
        <taxon>Planctomycetota</taxon>
        <taxon>Planctomycetia</taxon>
        <taxon>Planctomycetales</taxon>
        <taxon>Planctomycetaceae</taxon>
        <taxon>Gimesia</taxon>
    </lineage>
</organism>
<evidence type="ECO:0000259" key="2">
    <source>
        <dbReference type="Pfam" id="PF07883"/>
    </source>
</evidence>
<dbReference type="InterPro" id="IPR051610">
    <property type="entry name" value="GPI/OXD"/>
</dbReference>
<sequence>MNETTERAQHGTGFDCFEAGPMADWGQFQLSPPEAPIPVRGKYFLKKYLNSAGLEMSINVLPPGAAMPFVHRHQKNDEIYFILKGTGQFQAGEELLNVSEGFFIRLSPEVPRVWRNHSEEPLYYLVIQYHSESHITGGISDGKRLKHPIAWKESPEDESAHGPETTLTE</sequence>
<dbReference type="Proteomes" id="UP000317171">
    <property type="component" value="Chromosome"/>
</dbReference>
<proteinExistence type="predicted"/>
<dbReference type="InterPro" id="IPR014710">
    <property type="entry name" value="RmlC-like_jellyroll"/>
</dbReference>
<dbReference type="PANTHER" id="PTHR35848:SF6">
    <property type="entry name" value="CUPIN TYPE-2 DOMAIN-CONTAINING PROTEIN"/>
    <property type="match status" value="1"/>
</dbReference>
<protein>
    <submittedName>
        <fullName evidence="3">Cupin domain protein</fullName>
    </submittedName>
</protein>
<evidence type="ECO:0000256" key="1">
    <source>
        <dbReference type="ARBA" id="ARBA00022723"/>
    </source>
</evidence>
<dbReference type="KEGG" id="gaz:Pan241w_10640"/>
<dbReference type="GO" id="GO:0046872">
    <property type="term" value="F:metal ion binding"/>
    <property type="evidence" value="ECO:0007669"/>
    <property type="project" value="UniProtKB-KW"/>
</dbReference>
<dbReference type="PANTHER" id="PTHR35848">
    <property type="entry name" value="OXALATE-BINDING PROTEIN"/>
    <property type="match status" value="1"/>
</dbReference>
<gene>
    <name evidence="3" type="ORF">Pan241w_10640</name>
</gene>
<feature type="domain" description="Cupin type-2" evidence="2">
    <location>
        <begin position="60"/>
        <end position="127"/>
    </location>
</feature>
<evidence type="ECO:0000313" key="3">
    <source>
        <dbReference type="EMBL" id="QDT41005.1"/>
    </source>
</evidence>
<dbReference type="Gene3D" id="2.60.120.10">
    <property type="entry name" value="Jelly Rolls"/>
    <property type="match status" value="1"/>
</dbReference>
<dbReference type="InterPro" id="IPR011051">
    <property type="entry name" value="RmlC_Cupin_sf"/>
</dbReference>
<dbReference type="RefSeq" id="WP_145211881.1">
    <property type="nucleotide sequence ID" value="NZ_CP036269.1"/>
</dbReference>